<evidence type="ECO:0000256" key="3">
    <source>
        <dbReference type="SAM" id="SignalP"/>
    </source>
</evidence>
<dbReference type="Gene3D" id="1.20.1420.20">
    <property type="entry name" value="M75 peptidase, HXXE motif"/>
    <property type="match status" value="1"/>
</dbReference>
<dbReference type="InterPro" id="IPR018976">
    <property type="entry name" value="Imelysin-like"/>
</dbReference>
<dbReference type="InterPro" id="IPR038352">
    <property type="entry name" value="Imelysin_sf"/>
</dbReference>
<proteinExistence type="predicted"/>
<accession>A0A1T1HEF7</accession>
<sequence>MLQPFNILRLSQSLGSALVLLYSVSLQAAEKPAFNYDAYTHSVEQTQLQQIQEFIGLSTRLNQTTQKACTSSGQQNHAPLQDWPSLPTLQEQWRNTYQQWQRLQVFPLGPNNDVTTRLNISFWPDKKNLVERKARALLKQGDQAELKNGGIALQGLTASEYLLFDPKHLKHSTPADSCHLLMAITYKSQENATAMLTRWQQSEFLSHWHDAALGNDSFASTKQATGYLMDGLAQTLEQMAKYKLYKPFRLNDADAQPNPYLAENWRSDQGLVSLKTNLDQIEDYYFGLTVQGQTQPVNGPDLLLRHLGFADEADAIKDAFKQTQSQLDTLMAMGSEAYQTMAGKTEATALNLQIKTLERALKKPLPHFQLAQRFNSADGD</sequence>
<dbReference type="RefSeq" id="WP_077242658.1">
    <property type="nucleotide sequence ID" value="NZ_FXTS01000001.1"/>
</dbReference>
<dbReference type="Pfam" id="PF09375">
    <property type="entry name" value="Peptidase_M75"/>
    <property type="match status" value="1"/>
</dbReference>
<evidence type="ECO:0000256" key="2">
    <source>
        <dbReference type="ARBA" id="ARBA00022729"/>
    </source>
</evidence>
<evidence type="ECO:0000256" key="1">
    <source>
        <dbReference type="ARBA" id="ARBA00004196"/>
    </source>
</evidence>
<protein>
    <recommendedName>
        <fullName evidence="4">Imelysin-like domain-containing protein</fullName>
    </recommendedName>
</protein>
<comment type="subcellular location">
    <subcellularLocation>
        <location evidence="1">Cell envelope</location>
    </subcellularLocation>
</comment>
<dbReference type="GO" id="GO:0030313">
    <property type="term" value="C:cell envelope"/>
    <property type="evidence" value="ECO:0007669"/>
    <property type="project" value="UniProtKB-SubCell"/>
</dbReference>
<feature type="signal peptide" evidence="3">
    <location>
        <begin position="1"/>
        <end position="28"/>
    </location>
</feature>
<feature type="domain" description="Imelysin-like" evidence="4">
    <location>
        <begin position="60"/>
        <end position="358"/>
    </location>
</feature>
<keyword evidence="6" id="KW-1185">Reference proteome</keyword>
<dbReference type="STRING" id="966.BTA35_0201515"/>
<evidence type="ECO:0000259" key="4">
    <source>
        <dbReference type="Pfam" id="PF09375"/>
    </source>
</evidence>
<dbReference type="CDD" id="cd14659">
    <property type="entry name" value="Imelysin-like_IPPA"/>
    <property type="match status" value="1"/>
</dbReference>
<keyword evidence="2 3" id="KW-0732">Signal</keyword>
<dbReference type="InterPro" id="IPR034984">
    <property type="entry name" value="Imelysin-like_IPPA"/>
</dbReference>
<dbReference type="Proteomes" id="UP000190064">
    <property type="component" value="Unassembled WGS sequence"/>
</dbReference>
<evidence type="ECO:0000313" key="6">
    <source>
        <dbReference type="Proteomes" id="UP000190064"/>
    </source>
</evidence>
<comment type="caution">
    <text evidence="5">The sequence shown here is derived from an EMBL/GenBank/DDBJ whole genome shotgun (WGS) entry which is preliminary data.</text>
</comment>
<dbReference type="EMBL" id="MTSD02000001">
    <property type="protein sequence ID" value="OOV88234.1"/>
    <property type="molecule type" value="Genomic_DNA"/>
</dbReference>
<dbReference type="AlphaFoldDB" id="A0A1T1HEF7"/>
<evidence type="ECO:0000313" key="5">
    <source>
        <dbReference type="EMBL" id="OOV88234.1"/>
    </source>
</evidence>
<name>A0A1T1HEF7_OCELI</name>
<feature type="chain" id="PRO_5010583716" description="Imelysin-like domain-containing protein" evidence="3">
    <location>
        <begin position="29"/>
        <end position="380"/>
    </location>
</feature>
<gene>
    <name evidence="5" type="ORF">BTA35_0201515</name>
</gene>
<reference evidence="5" key="1">
    <citation type="submission" date="2017-02" db="EMBL/GenBank/DDBJ databases">
        <title>Draft Genome Sequence of the Salt Water Bacterium Oceanospirillum linum ATCC 11336.</title>
        <authorList>
            <person name="Trachtenberg A.M."/>
            <person name="Carney J.G."/>
            <person name="Linnane J.D."/>
            <person name="Rheaume B.A."/>
            <person name="Pitts N.L."/>
            <person name="Mykles D.L."/>
            <person name="Maclea K.S."/>
        </authorList>
    </citation>
    <scope>NUCLEOTIDE SEQUENCE [LARGE SCALE GENOMIC DNA]</scope>
    <source>
        <strain evidence="5">ATCC 11336</strain>
    </source>
</reference>
<organism evidence="5 6">
    <name type="scientific">Oceanospirillum linum</name>
    <dbReference type="NCBI Taxonomy" id="966"/>
    <lineage>
        <taxon>Bacteria</taxon>
        <taxon>Pseudomonadati</taxon>
        <taxon>Pseudomonadota</taxon>
        <taxon>Gammaproteobacteria</taxon>
        <taxon>Oceanospirillales</taxon>
        <taxon>Oceanospirillaceae</taxon>
        <taxon>Oceanospirillum</taxon>
    </lineage>
</organism>